<evidence type="ECO:0000259" key="1">
    <source>
        <dbReference type="SMART" id="SM00974"/>
    </source>
</evidence>
<protein>
    <recommendedName>
        <fullName evidence="1">Bacteriophage T5 Orf172 DNA-binding domain-containing protein</fullName>
    </recommendedName>
</protein>
<evidence type="ECO:0000313" key="3">
    <source>
        <dbReference type="Proteomes" id="UP000580797"/>
    </source>
</evidence>
<dbReference type="Pfam" id="PF13455">
    <property type="entry name" value="MUG113"/>
    <property type="match status" value="1"/>
</dbReference>
<dbReference type="Proteomes" id="UP000580797">
    <property type="component" value="Unassembled WGS sequence"/>
</dbReference>
<evidence type="ECO:0000313" key="2">
    <source>
        <dbReference type="EMBL" id="MBB5513465.1"/>
    </source>
</evidence>
<name>A0A7W8TV39_9MICC</name>
<organism evidence="2 3">
    <name type="scientific">Neomicrococcus aestuarii</name>
    <dbReference type="NCBI Taxonomy" id="556325"/>
    <lineage>
        <taxon>Bacteria</taxon>
        <taxon>Bacillati</taxon>
        <taxon>Actinomycetota</taxon>
        <taxon>Actinomycetes</taxon>
        <taxon>Micrococcales</taxon>
        <taxon>Micrococcaceae</taxon>
        <taxon>Neomicrococcus</taxon>
    </lineage>
</organism>
<proteinExistence type="predicted"/>
<dbReference type="AlphaFoldDB" id="A0A7W8TV39"/>
<comment type="caution">
    <text evidence="2">The sequence shown here is derived from an EMBL/GenBank/DDBJ whole genome shotgun (WGS) entry which is preliminary data.</text>
</comment>
<accession>A0A7W8TV39</accession>
<gene>
    <name evidence="2" type="ORF">HD598_002152</name>
</gene>
<dbReference type="InterPro" id="IPR018306">
    <property type="entry name" value="Phage_T5_Orf172_DNA-bd"/>
</dbReference>
<sequence length="170" mass="19425">MSNQRSRHVRNFGGARGGVVYGRTDTEATCCIPHCERKAHATQHMPLCERHLAKAWAEFEVLHGAEVENAKDERADFGDPNLPGVVYFVRVMDMLKIGWTSNLRGRISTLQADALLHFQQGTRKDEAAYHKQFREHLVAGREWFSYNEQTENMVMEIRGPSRYASGPIYC</sequence>
<feature type="domain" description="Bacteriophage T5 Orf172 DNA-binding" evidence="1">
    <location>
        <begin position="89"/>
        <end position="157"/>
    </location>
</feature>
<reference evidence="2 3" key="1">
    <citation type="submission" date="2020-08" db="EMBL/GenBank/DDBJ databases">
        <title>Sequencing the genomes of 1000 actinobacteria strains.</title>
        <authorList>
            <person name="Klenk H.-P."/>
        </authorList>
    </citation>
    <scope>NUCLEOTIDE SEQUENCE [LARGE SCALE GENOMIC DNA]</scope>
    <source>
        <strain evidence="2 3">DSM 105783</strain>
    </source>
</reference>
<dbReference type="SMART" id="SM00974">
    <property type="entry name" value="T5orf172"/>
    <property type="match status" value="1"/>
</dbReference>
<dbReference type="EMBL" id="JACHDR010000001">
    <property type="protein sequence ID" value="MBB5513465.1"/>
    <property type="molecule type" value="Genomic_DNA"/>
</dbReference>